<reference evidence="2" key="2">
    <citation type="journal article" date="2018" name="Environ. Microbiol.">
        <title>Bloom of a denitrifying methanotroph, 'Candidatus Methylomirabilis limnetica', in a deep stratified lake.</title>
        <authorList>
            <person name="Graf J.S."/>
            <person name="Mayr M.J."/>
            <person name="Marchant H.K."/>
            <person name="Tienken D."/>
            <person name="Hach P.F."/>
            <person name="Brand A."/>
            <person name="Schubert C.J."/>
            <person name="Kuypers M.M."/>
            <person name="Milucka J."/>
        </authorList>
    </citation>
    <scope>NUCLEOTIDE SEQUENCE [LARGE SCALE GENOMIC DNA]</scope>
    <source>
        <strain evidence="2">Zug</strain>
    </source>
</reference>
<dbReference type="Proteomes" id="UP000241436">
    <property type="component" value="Unassembled WGS sequence"/>
</dbReference>
<dbReference type="AlphaFoldDB" id="A0A2T4TZR3"/>
<accession>A0A2T4TZR3</accession>
<dbReference type="EMBL" id="NVQC01000013">
    <property type="protein sequence ID" value="PTL36607.1"/>
    <property type="molecule type" value="Genomic_DNA"/>
</dbReference>
<organism evidence="1 2">
    <name type="scientific">Candidatus Methylomirabilis limnetica</name>
    <dbReference type="NCBI Taxonomy" id="2033718"/>
    <lineage>
        <taxon>Bacteria</taxon>
        <taxon>Candidatus Methylomirabilota</taxon>
        <taxon>Candidatus Methylomirabilia</taxon>
        <taxon>Candidatus Methylomirabilales</taxon>
        <taxon>Candidatus Methylomirabilaceae</taxon>
        <taxon>Candidatus Methylomirabilis</taxon>
    </lineage>
</organism>
<dbReference type="Gene3D" id="3.30.2130.10">
    <property type="entry name" value="VC0802-like"/>
    <property type="match status" value="1"/>
</dbReference>
<evidence type="ECO:0008006" key="3">
    <source>
        <dbReference type="Google" id="ProtNLM"/>
    </source>
</evidence>
<evidence type="ECO:0000313" key="1">
    <source>
        <dbReference type="EMBL" id="PTL36607.1"/>
    </source>
</evidence>
<sequence>MAETITRVDYFYIETPNKPGEAARMLNAINEAGHNLLAFSGFPKGRRAQLDFIPADSVAFAKCAKKAGCTLSKKKSGFLVQGDDRIGAVANLLSKLADAKINVTACTAVCAGKNRYGAILWVKSPDLKRAAKVLGIA</sequence>
<comment type="caution">
    <text evidence="1">The sequence shown here is derived from an EMBL/GenBank/DDBJ whole genome shotgun (WGS) entry which is preliminary data.</text>
</comment>
<dbReference type="CDD" id="cd02116">
    <property type="entry name" value="ACT"/>
    <property type="match status" value="2"/>
</dbReference>
<evidence type="ECO:0000313" key="2">
    <source>
        <dbReference type="Proteomes" id="UP000241436"/>
    </source>
</evidence>
<name>A0A2T4TZR3_9BACT</name>
<protein>
    <recommendedName>
        <fullName evidence="3">ACT domain-containing protein</fullName>
    </recommendedName>
</protein>
<keyword evidence="2" id="KW-1185">Reference proteome</keyword>
<dbReference type="OrthoDB" id="7060520at2"/>
<dbReference type="RefSeq" id="WP_107561358.1">
    <property type="nucleotide sequence ID" value="NZ_NVQC01000013.1"/>
</dbReference>
<reference evidence="1 2" key="1">
    <citation type="submission" date="2017-09" db="EMBL/GenBank/DDBJ databases">
        <title>Bloom of a denitrifying methanotroph, Candidatus Methylomirabilis limnetica, in a deep stratified lake.</title>
        <authorList>
            <person name="Graf J.S."/>
            <person name="Marchant H.K."/>
            <person name="Tienken D."/>
            <person name="Hach P.F."/>
            <person name="Brand A."/>
            <person name="Schubert C.J."/>
            <person name="Kuypers M.M."/>
            <person name="Milucka J."/>
        </authorList>
    </citation>
    <scope>NUCLEOTIDE SEQUENCE [LARGE SCALE GENOMIC DNA]</scope>
    <source>
        <strain evidence="1 2">Zug</strain>
    </source>
</reference>
<proteinExistence type="predicted"/>
<gene>
    <name evidence="1" type="ORF">CLG94_02685</name>
</gene>